<dbReference type="InterPro" id="IPR002035">
    <property type="entry name" value="VWF_A"/>
</dbReference>
<gene>
    <name evidence="4" type="primary">trap</name>
</gene>
<dbReference type="PROSITE" id="PS50234">
    <property type="entry name" value="VWFA"/>
    <property type="match status" value="1"/>
</dbReference>
<feature type="compositionally biased region" description="Acidic residues" evidence="1">
    <location>
        <begin position="463"/>
        <end position="483"/>
    </location>
</feature>
<feature type="compositionally biased region" description="Polar residues" evidence="1">
    <location>
        <begin position="593"/>
        <end position="605"/>
    </location>
</feature>
<feature type="region of interest" description="Disordered" evidence="1">
    <location>
        <begin position="274"/>
        <end position="693"/>
    </location>
</feature>
<accession>A0A221SSH4</accession>
<sequence length="761" mass="82503">MMGYGKLLALAPLVQIMLHYAAAVSLTVMGSHRGEDMAKHCKRQLDFSIIVDESASISRDDWNRRMIPFLEHLIVAMDLDNTDIKLSLTTYSTPVRSIITFLDKEASNTHLAIKKLHEMRDSKPAHGMTYTGHAISFVRQSILPYGRKNVPKALLLITDGGSSDPDVTAQEAAMLRDDGVTVLVIGVGDVRASECRGIVGCDGVMDCPMFKHTDWKGMIRLFYGLMKEVCDTLPQDAVCNPVWTEWSDCIGECNAAGLRRRTLVTLETVQKTTVGTNGKQGRTCEDQHNDFPPQEESCMKKCHVPKPKPHDIPAPDIGGKTNIDEPTPVIPPRPKIPGHGGDGRSVITDPDCPWGPDDDVGPHPGPRKRTDEPTPDVNPKDPSPDDVLPPVDPINPNNPDVIPPVDPINPNNPDVIPPVDPINPNNPDVIPPVDPINPNNPDVIPPVDPINPNNPDVIPPLNPEDDGDKDPDDDDDDNDDGPLVDDGKCPIYPINPGTPDHVDPLNPGTPDNVDPLNPNCPDNVDPIKPRRGDMDPINPDSHKDTDPLNPDSHKDTDPINPDSHKDTDPLNPDSHKDMDPVITGGGDGHKDNTGSTINGDPSSGGTDDHKGDSGAKGGESGLPSQAELERQREKEREDDLKRELEAQRKMEQEAEEKMKHELSLNKNVTTPSEPATTTEATTEETSDRSSSNATKIAGGALLGLLLLGAGGGYAMYKRNKAAAPETDTGDYTGADEGEQPLRDAETYTVTEFDNNIWGEAT</sequence>
<keyword evidence="2" id="KW-0732">Signal</keyword>
<feature type="signal peptide" evidence="2">
    <location>
        <begin position="1"/>
        <end position="23"/>
    </location>
</feature>
<dbReference type="EMBL" id="KY316905">
    <property type="protein sequence ID" value="ASN79589.1"/>
    <property type="molecule type" value="Genomic_DNA"/>
</dbReference>
<evidence type="ECO:0000256" key="1">
    <source>
        <dbReference type="SAM" id="MobiDB-lite"/>
    </source>
</evidence>
<dbReference type="Gene3D" id="3.40.50.410">
    <property type="entry name" value="von Willebrand factor, type A domain"/>
    <property type="match status" value="1"/>
</dbReference>
<feature type="compositionally biased region" description="Low complexity" evidence="1">
    <location>
        <begin position="669"/>
        <end position="680"/>
    </location>
</feature>
<feature type="compositionally biased region" description="Low complexity" evidence="1">
    <location>
        <begin position="385"/>
        <end position="400"/>
    </location>
</feature>
<protein>
    <submittedName>
        <fullName evidence="4">Thrombospondin-related anonymous protein</fullName>
    </submittedName>
</protein>
<dbReference type="SUPFAM" id="SSF53300">
    <property type="entry name" value="vWA-like"/>
    <property type="match status" value="1"/>
</dbReference>
<organism evidence="4">
    <name type="scientific">Babesia motasi</name>
    <dbReference type="NCBI Taxonomy" id="237580"/>
    <lineage>
        <taxon>Eukaryota</taxon>
        <taxon>Sar</taxon>
        <taxon>Alveolata</taxon>
        <taxon>Apicomplexa</taxon>
        <taxon>Aconoidasida</taxon>
        <taxon>Piroplasmida</taxon>
        <taxon>Babesiidae</taxon>
        <taxon>Babesia</taxon>
    </lineage>
</organism>
<dbReference type="SMART" id="SM00327">
    <property type="entry name" value="VWA"/>
    <property type="match status" value="1"/>
</dbReference>
<feature type="compositionally biased region" description="Basic and acidic residues" evidence="1">
    <location>
        <begin position="525"/>
        <end position="579"/>
    </location>
</feature>
<feature type="compositionally biased region" description="Basic and acidic residues" evidence="1">
    <location>
        <begin position="368"/>
        <end position="383"/>
    </location>
</feature>
<proteinExistence type="predicted"/>
<feature type="domain" description="VWFA" evidence="3">
    <location>
        <begin position="46"/>
        <end position="229"/>
    </location>
</feature>
<feature type="region of interest" description="Disordered" evidence="1">
    <location>
        <begin position="722"/>
        <end position="743"/>
    </location>
</feature>
<name>A0A221SSH4_9APIC</name>
<evidence type="ECO:0000256" key="2">
    <source>
        <dbReference type="SAM" id="SignalP"/>
    </source>
</evidence>
<feature type="compositionally biased region" description="Basic and acidic residues" evidence="1">
    <location>
        <begin position="627"/>
        <end position="663"/>
    </location>
</feature>
<dbReference type="AlphaFoldDB" id="A0A221SSH4"/>
<evidence type="ECO:0000313" key="4">
    <source>
        <dbReference type="EMBL" id="ASN79589.1"/>
    </source>
</evidence>
<feature type="chain" id="PRO_5012985206" evidence="2">
    <location>
        <begin position="24"/>
        <end position="761"/>
    </location>
</feature>
<dbReference type="InterPro" id="IPR036465">
    <property type="entry name" value="vWFA_dom_sf"/>
</dbReference>
<evidence type="ECO:0000259" key="3">
    <source>
        <dbReference type="PROSITE" id="PS50234"/>
    </source>
</evidence>
<dbReference type="Pfam" id="PF00092">
    <property type="entry name" value="VWA"/>
    <property type="match status" value="1"/>
</dbReference>
<reference evidence="4" key="1">
    <citation type="submission" date="2016-12" db="EMBL/GenBank/DDBJ databases">
        <authorList>
            <person name="Song W.-J."/>
            <person name="Kurnit D.M."/>
        </authorList>
    </citation>
    <scope>NUCLEOTIDE SEQUENCE</scope>
    <source>
        <strain evidence="4">Ningxian</strain>
        <tissue evidence="4">Merozoites</tissue>
    </source>
</reference>